<name>A0ABT8GFQ6_9MICO</name>
<comment type="caution">
    <text evidence="2">The sequence shown here is derived from an EMBL/GenBank/DDBJ whole genome shotgun (WGS) entry which is preliminary data.</text>
</comment>
<feature type="transmembrane region" description="Helical" evidence="1">
    <location>
        <begin position="35"/>
        <end position="54"/>
    </location>
</feature>
<feature type="transmembrane region" description="Helical" evidence="1">
    <location>
        <begin position="175"/>
        <end position="200"/>
    </location>
</feature>
<feature type="transmembrane region" description="Helical" evidence="1">
    <location>
        <begin position="60"/>
        <end position="80"/>
    </location>
</feature>
<dbReference type="PANTHER" id="PTHR34989:SF1">
    <property type="entry name" value="PROTEIN HDED"/>
    <property type="match status" value="1"/>
</dbReference>
<feature type="transmembrane region" description="Helical" evidence="1">
    <location>
        <begin position="116"/>
        <end position="138"/>
    </location>
</feature>
<feature type="transmembrane region" description="Helical" evidence="1">
    <location>
        <begin position="92"/>
        <end position="110"/>
    </location>
</feature>
<dbReference type="InterPro" id="IPR005325">
    <property type="entry name" value="DUF308_memb"/>
</dbReference>
<evidence type="ECO:0000313" key="2">
    <source>
        <dbReference type="EMBL" id="MDN4480094.1"/>
    </source>
</evidence>
<keyword evidence="1" id="KW-0472">Membrane</keyword>
<accession>A0ABT8GFQ6</accession>
<dbReference type="EMBL" id="JAUHQA010000001">
    <property type="protein sequence ID" value="MDN4480094.1"/>
    <property type="molecule type" value="Genomic_DNA"/>
</dbReference>
<organism evidence="2 3">
    <name type="scientific">Demequina muriae</name>
    <dbReference type="NCBI Taxonomy" id="3051664"/>
    <lineage>
        <taxon>Bacteria</taxon>
        <taxon>Bacillati</taxon>
        <taxon>Actinomycetota</taxon>
        <taxon>Actinomycetes</taxon>
        <taxon>Micrococcales</taxon>
        <taxon>Demequinaceae</taxon>
        <taxon>Demequina</taxon>
    </lineage>
</organism>
<sequence>MTHHEPTSRLSRDVPDGLALDADQLGRAALSLARTMIGATAGVALVIGIALLVWPGKSLVVVGALAGVFFVMTGVMRTAVGAFARGLPTGFRVLNIILGLVLLLGGIVSLKNLTVATAVLTIVVVVMIGIGWIIDGIATLAETGRTRGSAWGYLRGALSVLAGVVVLVVPTWSAVALVIVVGATLVALGLAGLVQAFALGKDLPAGAAARDA</sequence>
<feature type="transmembrane region" description="Helical" evidence="1">
    <location>
        <begin position="150"/>
        <end position="169"/>
    </location>
</feature>
<reference evidence="2" key="1">
    <citation type="submission" date="2023-06" db="EMBL/GenBank/DDBJ databases">
        <title>Egi l300058.</title>
        <authorList>
            <person name="Gao L."/>
            <person name="Fang B.-Z."/>
            <person name="Li W.-J."/>
        </authorList>
    </citation>
    <scope>NUCLEOTIDE SEQUENCE</scope>
    <source>
        <strain evidence="2">EGI L300058</strain>
    </source>
</reference>
<evidence type="ECO:0000256" key="1">
    <source>
        <dbReference type="SAM" id="Phobius"/>
    </source>
</evidence>
<keyword evidence="1" id="KW-1133">Transmembrane helix</keyword>
<dbReference type="RefSeq" id="WP_301141377.1">
    <property type="nucleotide sequence ID" value="NZ_JAUHQA010000001.1"/>
</dbReference>
<dbReference type="PANTHER" id="PTHR34989">
    <property type="entry name" value="PROTEIN HDED"/>
    <property type="match status" value="1"/>
</dbReference>
<dbReference type="InterPro" id="IPR052712">
    <property type="entry name" value="Acid_resist_chaperone_HdeD"/>
</dbReference>
<keyword evidence="3" id="KW-1185">Reference proteome</keyword>
<dbReference type="Pfam" id="PF03729">
    <property type="entry name" value="DUF308"/>
    <property type="match status" value="2"/>
</dbReference>
<gene>
    <name evidence="2" type="ORF">QQX02_04045</name>
</gene>
<protein>
    <submittedName>
        <fullName evidence="2">DUF308 domain-containing protein</fullName>
    </submittedName>
</protein>
<keyword evidence="1" id="KW-0812">Transmembrane</keyword>
<dbReference type="Proteomes" id="UP001172708">
    <property type="component" value="Unassembled WGS sequence"/>
</dbReference>
<proteinExistence type="predicted"/>
<evidence type="ECO:0000313" key="3">
    <source>
        <dbReference type="Proteomes" id="UP001172708"/>
    </source>
</evidence>